<sequence length="71" mass="7802">MVSEDAMEAQDQALALVVGEEAWDVAAEAYWLATQAGRPHRDALRCALIGAQKAAHFILRRRPLENAEIDA</sequence>
<dbReference type="EMBL" id="JAHCDA010000002">
    <property type="protein sequence ID" value="MBS7811195.1"/>
    <property type="molecule type" value="Genomic_DNA"/>
</dbReference>
<evidence type="ECO:0000313" key="2">
    <source>
        <dbReference type="Proteomes" id="UP000766336"/>
    </source>
</evidence>
<name>A0ABS5QBZ3_9PROT</name>
<evidence type="ECO:0008006" key="3">
    <source>
        <dbReference type="Google" id="ProtNLM"/>
    </source>
</evidence>
<gene>
    <name evidence="1" type="ORF">KHU32_09620</name>
</gene>
<dbReference type="RefSeq" id="WP_213669884.1">
    <property type="nucleotide sequence ID" value="NZ_JAHCDA010000002.1"/>
</dbReference>
<reference evidence="1 2" key="1">
    <citation type="submission" date="2021-05" db="EMBL/GenBank/DDBJ databases">
        <title>Roseococcus sp. XZZS9, whole genome shotgun sequencing project.</title>
        <authorList>
            <person name="Zhao G."/>
            <person name="Shen L."/>
        </authorList>
    </citation>
    <scope>NUCLEOTIDE SEQUENCE [LARGE SCALE GENOMIC DNA]</scope>
    <source>
        <strain evidence="1 2">XZZS9</strain>
    </source>
</reference>
<keyword evidence="2" id="KW-1185">Reference proteome</keyword>
<comment type="caution">
    <text evidence="1">The sequence shown here is derived from an EMBL/GenBank/DDBJ whole genome shotgun (WGS) entry which is preliminary data.</text>
</comment>
<accession>A0ABS5QBZ3</accession>
<dbReference type="Proteomes" id="UP000766336">
    <property type="component" value="Unassembled WGS sequence"/>
</dbReference>
<protein>
    <recommendedName>
        <fullName evidence="3">HEPN domain-containing protein</fullName>
    </recommendedName>
</protein>
<evidence type="ECO:0000313" key="1">
    <source>
        <dbReference type="EMBL" id="MBS7811195.1"/>
    </source>
</evidence>
<proteinExistence type="predicted"/>
<organism evidence="1 2">
    <name type="scientific">Roseococcus pinisoli</name>
    <dbReference type="NCBI Taxonomy" id="2835040"/>
    <lineage>
        <taxon>Bacteria</taxon>
        <taxon>Pseudomonadati</taxon>
        <taxon>Pseudomonadota</taxon>
        <taxon>Alphaproteobacteria</taxon>
        <taxon>Acetobacterales</taxon>
        <taxon>Roseomonadaceae</taxon>
        <taxon>Roseococcus</taxon>
    </lineage>
</organism>